<gene>
    <name evidence="1" type="ORF">SAMN02745941_01939</name>
</gene>
<dbReference type="EMBL" id="FQXU01000006">
    <property type="protein sequence ID" value="SHI10553.1"/>
    <property type="molecule type" value="Genomic_DNA"/>
</dbReference>
<dbReference type="AlphaFoldDB" id="A0A1M5YGC4"/>
<dbReference type="RefSeq" id="WP_073018980.1">
    <property type="nucleotide sequence ID" value="NZ_FQXU01000006.1"/>
</dbReference>
<proteinExistence type="predicted"/>
<sequence>MANGSDCNFVAHMARYIGETVTVFTTSGGLSGQGFTGVLLAVNPTFIRLLNETGAPPACPLGSACDEYYQINSGNSNQCCNHNGNRRPFNTGAVSDIPVDRIASFVHNAV</sequence>
<accession>A0A1M5YGC4</accession>
<organism evidence="1 2">
    <name type="scientific">Clostridium intestinale DSM 6191</name>
    <dbReference type="NCBI Taxonomy" id="1121320"/>
    <lineage>
        <taxon>Bacteria</taxon>
        <taxon>Bacillati</taxon>
        <taxon>Bacillota</taxon>
        <taxon>Clostridia</taxon>
        <taxon>Eubacteriales</taxon>
        <taxon>Clostridiaceae</taxon>
        <taxon>Clostridium</taxon>
    </lineage>
</organism>
<protein>
    <submittedName>
        <fullName evidence="1">Uncharacterized protein</fullName>
    </submittedName>
</protein>
<evidence type="ECO:0000313" key="2">
    <source>
        <dbReference type="Proteomes" id="UP000184241"/>
    </source>
</evidence>
<reference evidence="1 2" key="1">
    <citation type="submission" date="2016-11" db="EMBL/GenBank/DDBJ databases">
        <authorList>
            <person name="Jaros S."/>
            <person name="Januszkiewicz K."/>
            <person name="Wedrychowicz H."/>
        </authorList>
    </citation>
    <scope>NUCLEOTIDE SEQUENCE [LARGE SCALE GENOMIC DNA]</scope>
    <source>
        <strain evidence="1 2">DSM 6191</strain>
    </source>
</reference>
<name>A0A1M5YGC4_9CLOT</name>
<evidence type="ECO:0000313" key="1">
    <source>
        <dbReference type="EMBL" id="SHI10553.1"/>
    </source>
</evidence>
<dbReference type="Proteomes" id="UP000184241">
    <property type="component" value="Unassembled WGS sequence"/>
</dbReference>